<evidence type="ECO:0000313" key="1">
    <source>
        <dbReference type="EMBL" id="GAA5526216.1"/>
    </source>
</evidence>
<accession>A0ABP9WSM6</accession>
<organism evidence="1 2">
    <name type="scientific">Microbulbifer aestuariivivens</name>
    <dbReference type="NCBI Taxonomy" id="1908308"/>
    <lineage>
        <taxon>Bacteria</taxon>
        <taxon>Pseudomonadati</taxon>
        <taxon>Pseudomonadota</taxon>
        <taxon>Gammaproteobacteria</taxon>
        <taxon>Cellvibrionales</taxon>
        <taxon>Microbulbiferaceae</taxon>
        <taxon>Microbulbifer</taxon>
    </lineage>
</organism>
<name>A0ABP9WSM6_9GAMM</name>
<protein>
    <submittedName>
        <fullName evidence="1">Uncharacterized protein</fullName>
    </submittedName>
</protein>
<gene>
    <name evidence="1" type="ORF">Maes01_02815</name>
</gene>
<keyword evidence="2" id="KW-1185">Reference proteome</keyword>
<proteinExistence type="predicted"/>
<reference evidence="1 2" key="1">
    <citation type="submission" date="2024-02" db="EMBL/GenBank/DDBJ databases">
        <title>Microbulbifer aestuariivivens NBRC 112533.</title>
        <authorList>
            <person name="Ichikawa N."/>
            <person name="Katano-Makiyama Y."/>
            <person name="Hidaka K."/>
        </authorList>
    </citation>
    <scope>NUCLEOTIDE SEQUENCE [LARGE SCALE GENOMIC DNA]</scope>
    <source>
        <strain evidence="1 2">NBRC 112533</strain>
    </source>
</reference>
<evidence type="ECO:0000313" key="2">
    <source>
        <dbReference type="Proteomes" id="UP001408594"/>
    </source>
</evidence>
<dbReference type="EMBL" id="BAABRT010000047">
    <property type="protein sequence ID" value="GAA5526216.1"/>
    <property type="molecule type" value="Genomic_DNA"/>
</dbReference>
<sequence>MLECPDFIEFSSGTYEILNDCYGEDPRHPVIETGSYSIEKGIIAFTERRPKQESFLSGDAKSQNLEFHRSEDSIKLVAGSNVFYFVTEGEVR</sequence>
<dbReference type="Proteomes" id="UP001408594">
    <property type="component" value="Unassembled WGS sequence"/>
</dbReference>
<comment type="caution">
    <text evidence="1">The sequence shown here is derived from an EMBL/GenBank/DDBJ whole genome shotgun (WGS) entry which is preliminary data.</text>
</comment>